<accession>A0A9P6J7Z1</accession>
<evidence type="ECO:0000313" key="2">
    <source>
        <dbReference type="Proteomes" id="UP000738359"/>
    </source>
</evidence>
<dbReference type="AlphaFoldDB" id="A0A9P6J7Z1"/>
<comment type="caution">
    <text evidence="1">The sequence shown here is derived from an EMBL/GenBank/DDBJ whole genome shotgun (WGS) entry which is preliminary data.</text>
</comment>
<proteinExistence type="predicted"/>
<protein>
    <submittedName>
        <fullName evidence="1">Uncharacterized protein</fullName>
    </submittedName>
</protein>
<evidence type="ECO:0000313" key="1">
    <source>
        <dbReference type="EMBL" id="KAF9964535.1"/>
    </source>
</evidence>
<name>A0A9P6J7Z1_MORAP</name>
<dbReference type="EMBL" id="JAAAHY010000352">
    <property type="protein sequence ID" value="KAF9964535.1"/>
    <property type="molecule type" value="Genomic_DNA"/>
</dbReference>
<keyword evidence="2" id="KW-1185">Reference proteome</keyword>
<gene>
    <name evidence="1" type="ORF">BGZ70_006313</name>
</gene>
<reference evidence="1" key="1">
    <citation type="journal article" date="2020" name="Fungal Divers.">
        <title>Resolving the Mortierellaceae phylogeny through synthesis of multi-gene phylogenetics and phylogenomics.</title>
        <authorList>
            <person name="Vandepol N."/>
            <person name="Liber J."/>
            <person name="Desiro A."/>
            <person name="Na H."/>
            <person name="Kennedy M."/>
            <person name="Barry K."/>
            <person name="Grigoriev I.V."/>
            <person name="Miller A.N."/>
            <person name="O'Donnell K."/>
            <person name="Stajich J.E."/>
            <person name="Bonito G."/>
        </authorList>
    </citation>
    <scope>NUCLEOTIDE SEQUENCE</scope>
    <source>
        <strain evidence="1">CK1249</strain>
    </source>
</reference>
<organism evidence="1 2">
    <name type="scientific">Mortierella alpina</name>
    <name type="common">Oleaginous fungus</name>
    <name type="synonym">Mortierella renispora</name>
    <dbReference type="NCBI Taxonomy" id="64518"/>
    <lineage>
        <taxon>Eukaryota</taxon>
        <taxon>Fungi</taxon>
        <taxon>Fungi incertae sedis</taxon>
        <taxon>Mucoromycota</taxon>
        <taxon>Mortierellomycotina</taxon>
        <taxon>Mortierellomycetes</taxon>
        <taxon>Mortierellales</taxon>
        <taxon>Mortierellaceae</taxon>
        <taxon>Mortierella</taxon>
    </lineage>
</organism>
<sequence>MPDNQIEVVSGPAKARQSLTNKSASFTFELRLKTIGNTYQRLELRSALGKLGQGKYTEMAKEFPEQIRKI</sequence>
<dbReference type="Proteomes" id="UP000738359">
    <property type="component" value="Unassembled WGS sequence"/>
</dbReference>